<feature type="transmembrane region" description="Helical" evidence="10">
    <location>
        <begin position="277"/>
        <end position="298"/>
    </location>
</feature>
<reference evidence="12 14" key="1">
    <citation type="submission" date="2019-11" db="EMBL/GenBank/DDBJ databases">
        <title>Eggerthellaceae novel genus isolated from the rectal contents of marmort.</title>
        <authorList>
            <person name="Zhang G."/>
        </authorList>
    </citation>
    <scope>NUCLEOTIDE SEQUENCE [LARGE SCALE GENOMIC DNA]</scope>
    <source>
        <strain evidence="12">Zg-886</strain>
        <strain evidence="14">zg-886</strain>
    </source>
</reference>
<evidence type="ECO:0000259" key="11">
    <source>
        <dbReference type="Pfam" id="PF00999"/>
    </source>
</evidence>
<evidence type="ECO:0000256" key="5">
    <source>
        <dbReference type="ARBA" id="ARBA00022989"/>
    </source>
</evidence>
<gene>
    <name evidence="12" type="ORF">GMI68_03435</name>
    <name evidence="13" type="ORF">J7S26_04655</name>
</gene>
<evidence type="ECO:0000313" key="13">
    <source>
        <dbReference type="EMBL" id="QTU83694.1"/>
    </source>
</evidence>
<keyword evidence="4 10" id="KW-0812">Transmembrane</keyword>
<feature type="transmembrane region" description="Helical" evidence="10">
    <location>
        <begin position="226"/>
        <end position="257"/>
    </location>
</feature>
<feature type="transmembrane region" description="Helical" evidence="10">
    <location>
        <begin position="368"/>
        <end position="386"/>
    </location>
</feature>
<dbReference type="Pfam" id="PF00999">
    <property type="entry name" value="Na_H_Exchanger"/>
    <property type="match status" value="1"/>
</dbReference>
<keyword evidence="3" id="KW-1003">Cell membrane</keyword>
<keyword evidence="2" id="KW-0813">Transport</keyword>
<dbReference type="PANTHER" id="PTHR10110:SF86">
    <property type="entry name" value="SODIUM_HYDROGEN EXCHANGER 7"/>
    <property type="match status" value="1"/>
</dbReference>
<dbReference type="Gene3D" id="6.10.140.1330">
    <property type="match status" value="1"/>
</dbReference>
<keyword evidence="6" id="KW-0915">Sodium</keyword>
<comment type="subcellular location">
    <subcellularLocation>
        <location evidence="1">Cell membrane</location>
        <topology evidence="1">Multi-pass membrane protein</topology>
    </subcellularLocation>
</comment>
<dbReference type="AlphaFoldDB" id="A0A9E6STU1"/>
<evidence type="ECO:0000313" key="15">
    <source>
        <dbReference type="Proteomes" id="UP000671910"/>
    </source>
</evidence>
<evidence type="ECO:0000256" key="7">
    <source>
        <dbReference type="ARBA" id="ARBA00023065"/>
    </source>
</evidence>
<dbReference type="InterPro" id="IPR006153">
    <property type="entry name" value="Cation/H_exchanger_TM"/>
</dbReference>
<dbReference type="GO" id="GO:0005886">
    <property type="term" value="C:plasma membrane"/>
    <property type="evidence" value="ECO:0007669"/>
    <property type="project" value="UniProtKB-SubCell"/>
</dbReference>
<dbReference type="EMBL" id="WPCR01000003">
    <property type="protein sequence ID" value="NHM13835.1"/>
    <property type="molecule type" value="Genomic_DNA"/>
</dbReference>
<dbReference type="InterPro" id="IPR018422">
    <property type="entry name" value="Cation/H_exchanger_CPA1"/>
</dbReference>
<evidence type="ECO:0000256" key="10">
    <source>
        <dbReference type="SAM" id="Phobius"/>
    </source>
</evidence>
<dbReference type="Proteomes" id="UP000636394">
    <property type="component" value="Unassembled WGS sequence"/>
</dbReference>
<keyword evidence="5 10" id="KW-1133">Transmembrane helix</keyword>
<accession>A0A9E6STU1</accession>
<dbReference type="GO" id="GO:0015385">
    <property type="term" value="F:sodium:proton antiporter activity"/>
    <property type="evidence" value="ECO:0007669"/>
    <property type="project" value="InterPro"/>
</dbReference>
<evidence type="ECO:0000256" key="1">
    <source>
        <dbReference type="ARBA" id="ARBA00004651"/>
    </source>
</evidence>
<evidence type="ECO:0000313" key="12">
    <source>
        <dbReference type="EMBL" id="NHM13835.1"/>
    </source>
</evidence>
<feature type="transmembrane region" description="Helical" evidence="10">
    <location>
        <begin position="114"/>
        <end position="135"/>
    </location>
</feature>
<keyword evidence="8 10" id="KW-0472">Membrane</keyword>
<evidence type="ECO:0000256" key="3">
    <source>
        <dbReference type="ARBA" id="ARBA00022475"/>
    </source>
</evidence>
<keyword evidence="14" id="KW-1185">Reference proteome</keyword>
<reference evidence="13" key="2">
    <citation type="submission" date="2021-04" db="EMBL/GenBank/DDBJ databases">
        <title>Novel species in family Eggerthellaceae.</title>
        <authorList>
            <person name="Zhang G."/>
        </authorList>
    </citation>
    <scope>NUCLEOTIDE SEQUENCE</scope>
    <source>
        <strain evidence="13">Zg-886</strain>
    </source>
</reference>
<evidence type="ECO:0000256" key="2">
    <source>
        <dbReference type="ARBA" id="ARBA00022448"/>
    </source>
</evidence>
<feature type="transmembrane region" description="Helical" evidence="10">
    <location>
        <begin position="184"/>
        <end position="206"/>
    </location>
</feature>
<evidence type="ECO:0000256" key="9">
    <source>
        <dbReference type="ARBA" id="ARBA00023201"/>
    </source>
</evidence>
<dbReference type="PANTHER" id="PTHR10110">
    <property type="entry name" value="SODIUM/HYDROGEN EXCHANGER"/>
    <property type="match status" value="1"/>
</dbReference>
<dbReference type="GO" id="GO:0015386">
    <property type="term" value="F:potassium:proton antiporter activity"/>
    <property type="evidence" value="ECO:0007669"/>
    <property type="project" value="TreeGrafter"/>
</dbReference>
<keyword evidence="7" id="KW-0406">Ion transport</keyword>
<evidence type="ECO:0000256" key="4">
    <source>
        <dbReference type="ARBA" id="ARBA00022692"/>
    </source>
</evidence>
<protein>
    <submittedName>
        <fullName evidence="13">Sodium:proton antiporter</fullName>
    </submittedName>
</protein>
<proteinExistence type="predicted"/>
<name>A0A9E6STU1_9ACTN</name>
<feature type="transmembrane region" description="Helical" evidence="10">
    <location>
        <begin position="156"/>
        <end position="178"/>
    </location>
</feature>
<dbReference type="EMBL" id="CP072829">
    <property type="protein sequence ID" value="QTU83694.1"/>
    <property type="molecule type" value="Genomic_DNA"/>
</dbReference>
<dbReference type="GO" id="GO:0051453">
    <property type="term" value="P:regulation of intracellular pH"/>
    <property type="evidence" value="ECO:0007669"/>
    <property type="project" value="TreeGrafter"/>
</dbReference>
<feature type="transmembrane region" description="Helical" evidence="10">
    <location>
        <begin position="88"/>
        <end position="108"/>
    </location>
</feature>
<sequence>MQFFELVLLLLGSVLVSTVFSGFIPRVSLPLVQIAIGAVVATVWQEPLAVQVDPELFLVLFIAPLLFEEARQANKRALWNAKGAILSLAIGLVIVTVLVVGFCLNALVPSIPLAAAFALGAALGPTDAVAVTALSKDIKLSERQHTLLSGEALINDASGVVSFQFAIAAATTGAFSLVDATFTFSLAFFGGVFVGVACGLAAVLVLKALASQGFEDTTVRVVFEVFMPFVVFLIAEHAATSGILAVVAAGLVMTFWPEKPTVAASEQKVVSGYVWDVLVYVINGVIFVLLGMELALLVSPTWEFTGMSRVLLIGSIFLVTFIVLAVRFVWITCMEAVRKDPQTNERAGASRALLKNALVATLAGPKGALTLSIAFTIPYFVGIAGSEAFAPFPHRSDLIFLASGVIVITLLLANFVVPVLSPRPDSGHEAHVAADVAILRKVICQLRDGQADRPDPAVTAVIANYEERIGHLMSDEVDLQTVKRLRMDVLEEAIAFVEAMEASGDVPSPIAQAYAERLEKAWRKLNGRHGERHALKRGRGRMRSRSWARIRKKLGLATSYDEGYEHRRMLVEGVERVAIEYLEGLPRCEDQQCRQAVVYLLSEHRMNLRLLEADDAAALVQNTSVENASLDTPKIRRRIEEVEAEALRLELGQIRRAQEAGDIGPRHAANLREQVYLLQMAIGED</sequence>
<dbReference type="RefSeq" id="WP_166338892.1">
    <property type="nucleotide sequence ID" value="NZ_CP072829.1"/>
</dbReference>
<feature type="domain" description="Cation/H+ exchanger transmembrane" evidence="11">
    <location>
        <begin position="15"/>
        <end position="418"/>
    </location>
</feature>
<feature type="transmembrane region" description="Helical" evidence="10">
    <location>
        <begin position="398"/>
        <end position="420"/>
    </location>
</feature>
<keyword evidence="9" id="KW-0739">Sodium transport</keyword>
<dbReference type="Proteomes" id="UP000671910">
    <property type="component" value="Chromosome"/>
</dbReference>
<dbReference type="KEGG" id="ebz:J7S26_04655"/>
<dbReference type="GO" id="GO:0098719">
    <property type="term" value="P:sodium ion import across plasma membrane"/>
    <property type="evidence" value="ECO:0007669"/>
    <property type="project" value="TreeGrafter"/>
</dbReference>
<evidence type="ECO:0000256" key="6">
    <source>
        <dbReference type="ARBA" id="ARBA00023053"/>
    </source>
</evidence>
<evidence type="ECO:0000256" key="8">
    <source>
        <dbReference type="ARBA" id="ARBA00023136"/>
    </source>
</evidence>
<organism evidence="13 15">
    <name type="scientific">Xiamenia xianingshaonis</name>
    <dbReference type="NCBI Taxonomy" id="2682776"/>
    <lineage>
        <taxon>Bacteria</taxon>
        <taxon>Bacillati</taxon>
        <taxon>Actinomycetota</taxon>
        <taxon>Coriobacteriia</taxon>
        <taxon>Eggerthellales</taxon>
        <taxon>Eggerthellaceae</taxon>
        <taxon>Xiamenia</taxon>
    </lineage>
</organism>
<evidence type="ECO:0000313" key="14">
    <source>
        <dbReference type="Proteomes" id="UP000636394"/>
    </source>
</evidence>
<feature type="transmembrane region" description="Helical" evidence="10">
    <location>
        <begin position="310"/>
        <end position="330"/>
    </location>
</feature>